<accession>A0A0A9GJZ4</accession>
<protein>
    <submittedName>
        <fullName evidence="2">Uncharacterized protein</fullName>
    </submittedName>
</protein>
<evidence type="ECO:0000313" key="2">
    <source>
        <dbReference type="EMBL" id="JAE25445.1"/>
    </source>
</evidence>
<evidence type="ECO:0000256" key="1">
    <source>
        <dbReference type="SAM" id="MobiDB-lite"/>
    </source>
</evidence>
<dbReference type="EMBL" id="GBRH01172451">
    <property type="protein sequence ID" value="JAE25445.1"/>
    <property type="molecule type" value="Transcribed_RNA"/>
</dbReference>
<organism evidence="2">
    <name type="scientific">Arundo donax</name>
    <name type="common">Giant reed</name>
    <name type="synonym">Donax arundinaceus</name>
    <dbReference type="NCBI Taxonomy" id="35708"/>
    <lineage>
        <taxon>Eukaryota</taxon>
        <taxon>Viridiplantae</taxon>
        <taxon>Streptophyta</taxon>
        <taxon>Embryophyta</taxon>
        <taxon>Tracheophyta</taxon>
        <taxon>Spermatophyta</taxon>
        <taxon>Magnoliopsida</taxon>
        <taxon>Liliopsida</taxon>
        <taxon>Poales</taxon>
        <taxon>Poaceae</taxon>
        <taxon>PACMAD clade</taxon>
        <taxon>Arundinoideae</taxon>
        <taxon>Arundineae</taxon>
        <taxon>Arundo</taxon>
    </lineage>
</organism>
<name>A0A0A9GJZ4_ARUDO</name>
<feature type="region of interest" description="Disordered" evidence="1">
    <location>
        <begin position="16"/>
        <end position="37"/>
    </location>
</feature>
<reference evidence="2" key="2">
    <citation type="journal article" date="2015" name="Data Brief">
        <title>Shoot transcriptome of the giant reed, Arundo donax.</title>
        <authorList>
            <person name="Barrero R.A."/>
            <person name="Guerrero F.D."/>
            <person name="Moolhuijzen P."/>
            <person name="Goolsby J.A."/>
            <person name="Tidwell J."/>
            <person name="Bellgard S.E."/>
            <person name="Bellgard M.I."/>
        </authorList>
    </citation>
    <scope>NUCLEOTIDE SEQUENCE</scope>
    <source>
        <tissue evidence="2">Shoot tissue taken approximately 20 cm above the soil surface</tissue>
    </source>
</reference>
<proteinExistence type="predicted"/>
<reference evidence="2" key="1">
    <citation type="submission" date="2014-09" db="EMBL/GenBank/DDBJ databases">
        <authorList>
            <person name="Magalhaes I.L.F."/>
            <person name="Oliveira U."/>
            <person name="Santos F.R."/>
            <person name="Vidigal T.H.D.A."/>
            <person name="Brescovit A.D."/>
            <person name="Santos A.J."/>
        </authorList>
    </citation>
    <scope>NUCLEOTIDE SEQUENCE</scope>
    <source>
        <tissue evidence="2">Shoot tissue taken approximately 20 cm above the soil surface</tissue>
    </source>
</reference>
<dbReference type="AlphaFoldDB" id="A0A0A9GJZ4"/>
<sequence length="37" mass="4407">MIQHERNNLYEQLKQRLHSGRINNNNNNNKALQSQTS</sequence>